<evidence type="ECO:0000313" key="1">
    <source>
        <dbReference type="EMBL" id="KKL75392.1"/>
    </source>
</evidence>
<proteinExistence type="predicted"/>
<accession>A0A0F9HJS6</accession>
<sequence>MFIEDISYWYQSVPPQTTFPSLHCSGCRCEQNKIDSCIHCYCLANTSPTLSTCCKCRSVCPSPYETIWRVVDGRGFIVDPGSPSEVVE</sequence>
<protein>
    <submittedName>
        <fullName evidence="1">Uncharacterized protein</fullName>
    </submittedName>
</protein>
<gene>
    <name evidence="1" type="ORF">LCGC14_2055350</name>
</gene>
<dbReference type="AlphaFoldDB" id="A0A0F9HJS6"/>
<comment type="caution">
    <text evidence="1">The sequence shown here is derived from an EMBL/GenBank/DDBJ whole genome shotgun (WGS) entry which is preliminary data.</text>
</comment>
<reference evidence="1" key="1">
    <citation type="journal article" date="2015" name="Nature">
        <title>Complex archaea that bridge the gap between prokaryotes and eukaryotes.</title>
        <authorList>
            <person name="Spang A."/>
            <person name="Saw J.H."/>
            <person name="Jorgensen S.L."/>
            <person name="Zaremba-Niedzwiedzka K."/>
            <person name="Martijn J."/>
            <person name="Lind A.E."/>
            <person name="van Eijk R."/>
            <person name="Schleper C."/>
            <person name="Guy L."/>
            <person name="Ettema T.J."/>
        </authorList>
    </citation>
    <scope>NUCLEOTIDE SEQUENCE</scope>
</reference>
<name>A0A0F9HJS6_9ZZZZ</name>
<dbReference type="EMBL" id="LAZR01024363">
    <property type="protein sequence ID" value="KKL75392.1"/>
    <property type="molecule type" value="Genomic_DNA"/>
</dbReference>
<organism evidence="1">
    <name type="scientific">marine sediment metagenome</name>
    <dbReference type="NCBI Taxonomy" id="412755"/>
    <lineage>
        <taxon>unclassified sequences</taxon>
        <taxon>metagenomes</taxon>
        <taxon>ecological metagenomes</taxon>
    </lineage>
</organism>